<feature type="transmembrane region" description="Helical" evidence="8">
    <location>
        <begin position="145"/>
        <end position="165"/>
    </location>
</feature>
<dbReference type="STRING" id="1796497.GCE9029_03253"/>
<dbReference type="CDD" id="cd06261">
    <property type="entry name" value="TM_PBP2"/>
    <property type="match status" value="1"/>
</dbReference>
<keyword evidence="6 8" id="KW-0472">Membrane</keyword>
<evidence type="ECO:0000256" key="8">
    <source>
        <dbReference type="RuleBase" id="RU363032"/>
    </source>
</evidence>
<evidence type="ECO:0000256" key="5">
    <source>
        <dbReference type="ARBA" id="ARBA00022989"/>
    </source>
</evidence>
<dbReference type="PANTHER" id="PTHR43163:SF6">
    <property type="entry name" value="DIPEPTIDE TRANSPORT SYSTEM PERMEASE PROTEIN DPPB-RELATED"/>
    <property type="match status" value="1"/>
</dbReference>
<feature type="transmembrane region" description="Helical" evidence="8">
    <location>
        <begin position="277"/>
        <end position="303"/>
    </location>
</feature>
<feature type="domain" description="ABC transmembrane type-1" evidence="9">
    <location>
        <begin position="100"/>
        <end position="296"/>
    </location>
</feature>
<evidence type="ECO:0000256" key="6">
    <source>
        <dbReference type="ARBA" id="ARBA00023136"/>
    </source>
</evidence>
<proteinExistence type="inferred from homology"/>
<keyword evidence="5 8" id="KW-1133">Transmembrane helix</keyword>
<evidence type="ECO:0000313" key="10">
    <source>
        <dbReference type="EMBL" id="CZF82475.1"/>
    </source>
</evidence>
<dbReference type="PROSITE" id="PS50928">
    <property type="entry name" value="ABC_TM1"/>
    <property type="match status" value="1"/>
</dbReference>
<reference evidence="11" key="1">
    <citation type="submission" date="2016-02" db="EMBL/GenBank/DDBJ databases">
        <authorList>
            <person name="Rodrigo-Torres Lidia"/>
            <person name="Arahal R.David."/>
        </authorList>
    </citation>
    <scope>NUCLEOTIDE SEQUENCE [LARGE SCALE GENOMIC DNA]</scope>
    <source>
        <strain evidence="11">CECT 9029</strain>
    </source>
</reference>
<feature type="transmembrane region" description="Helical" evidence="8">
    <location>
        <begin position="104"/>
        <end position="124"/>
    </location>
</feature>
<feature type="transmembrane region" description="Helical" evidence="8">
    <location>
        <begin position="235"/>
        <end position="257"/>
    </location>
</feature>
<evidence type="ECO:0000256" key="2">
    <source>
        <dbReference type="ARBA" id="ARBA00022448"/>
    </source>
</evidence>
<dbReference type="SUPFAM" id="SSF161098">
    <property type="entry name" value="MetI-like"/>
    <property type="match status" value="1"/>
</dbReference>
<evidence type="ECO:0000256" key="7">
    <source>
        <dbReference type="ARBA" id="ARBA00024202"/>
    </source>
</evidence>
<evidence type="ECO:0000259" key="9">
    <source>
        <dbReference type="PROSITE" id="PS50928"/>
    </source>
</evidence>
<keyword evidence="2 8" id="KW-0813">Transport</keyword>
<sequence>MISLIKKRLIQLVLVAWGVGTLTFIMMRSLPGDMAYRIAASRYGQDNVDSNAAELVRSELNLDQGWFSSYVSWLTDLLQFNLGNSLVSGLPVSGEVAHQLGHSLLLAVAGISLSVLIAIPLGIWSAKKGGAVNTTLVWLSTFTKALPVFVLGLVLILVFAMNFTVLPVAGFGTWQHLVLPALTLAISLAAVSNRVVHVSALKVFRSSLYQFSRIKGLTESQTFLRHGVRNMAVPVVAFIGIQLVAVIEGIVMIESLFSWPGVGHGLAHAIFARDIPVIQGCALTMGVLFVVLNGLIDIACYLIDPRGRQEQ</sequence>
<evidence type="ECO:0000256" key="4">
    <source>
        <dbReference type="ARBA" id="ARBA00022692"/>
    </source>
</evidence>
<evidence type="ECO:0000256" key="3">
    <source>
        <dbReference type="ARBA" id="ARBA00022475"/>
    </source>
</evidence>
<dbReference type="OrthoDB" id="9805855at2"/>
<comment type="similarity">
    <text evidence="7">Belongs to the binding-protein-dependent transport system permease family. OppBC subfamily.</text>
</comment>
<name>A0A128F7J5_9GAMM</name>
<keyword evidence="3" id="KW-1003">Cell membrane</keyword>
<dbReference type="EMBL" id="FIZX01000002">
    <property type="protein sequence ID" value="CZF82475.1"/>
    <property type="molecule type" value="Genomic_DNA"/>
</dbReference>
<dbReference type="RefSeq" id="WP_062664726.1">
    <property type="nucleotide sequence ID" value="NZ_FIZX01000002.1"/>
</dbReference>
<feature type="transmembrane region" description="Helical" evidence="8">
    <location>
        <begin position="177"/>
        <end position="196"/>
    </location>
</feature>
<keyword evidence="4 8" id="KW-0812">Transmembrane</keyword>
<dbReference type="InterPro" id="IPR000515">
    <property type="entry name" value="MetI-like"/>
</dbReference>
<dbReference type="AlphaFoldDB" id="A0A128F7J5"/>
<dbReference type="GO" id="GO:0071916">
    <property type="term" value="F:dipeptide transmembrane transporter activity"/>
    <property type="evidence" value="ECO:0007669"/>
    <property type="project" value="TreeGrafter"/>
</dbReference>
<protein>
    <submittedName>
        <fullName evidence="10">Glutathione transport system permease protein GsiC</fullName>
    </submittedName>
</protein>
<comment type="subcellular location">
    <subcellularLocation>
        <location evidence="1 8">Cell membrane</location>
        <topology evidence="1 8">Multi-pass membrane protein</topology>
    </subcellularLocation>
</comment>
<dbReference type="GO" id="GO:0005886">
    <property type="term" value="C:plasma membrane"/>
    <property type="evidence" value="ECO:0007669"/>
    <property type="project" value="UniProtKB-SubCell"/>
</dbReference>
<dbReference type="Proteomes" id="UP000071641">
    <property type="component" value="Unassembled WGS sequence"/>
</dbReference>
<dbReference type="Pfam" id="PF00528">
    <property type="entry name" value="BPD_transp_1"/>
    <property type="match status" value="1"/>
</dbReference>
<evidence type="ECO:0000313" key="11">
    <source>
        <dbReference type="Proteomes" id="UP000071641"/>
    </source>
</evidence>
<dbReference type="PANTHER" id="PTHR43163">
    <property type="entry name" value="DIPEPTIDE TRANSPORT SYSTEM PERMEASE PROTEIN DPPB-RELATED"/>
    <property type="match status" value="1"/>
</dbReference>
<evidence type="ECO:0000256" key="1">
    <source>
        <dbReference type="ARBA" id="ARBA00004651"/>
    </source>
</evidence>
<gene>
    <name evidence="10" type="primary">gsiC_1</name>
    <name evidence="10" type="ORF">GCE9029_03253</name>
</gene>
<organism evidence="10 11">
    <name type="scientific">Grimontia celer</name>
    <dbReference type="NCBI Taxonomy" id="1796497"/>
    <lineage>
        <taxon>Bacteria</taxon>
        <taxon>Pseudomonadati</taxon>
        <taxon>Pseudomonadota</taxon>
        <taxon>Gammaproteobacteria</taxon>
        <taxon>Vibrionales</taxon>
        <taxon>Vibrionaceae</taxon>
        <taxon>Grimontia</taxon>
    </lineage>
</organism>
<accession>A0A128F7J5</accession>
<dbReference type="Gene3D" id="1.10.3720.10">
    <property type="entry name" value="MetI-like"/>
    <property type="match status" value="1"/>
</dbReference>
<keyword evidence="11" id="KW-1185">Reference proteome</keyword>
<feature type="transmembrane region" description="Helical" evidence="8">
    <location>
        <begin position="9"/>
        <end position="27"/>
    </location>
</feature>
<dbReference type="InterPro" id="IPR035906">
    <property type="entry name" value="MetI-like_sf"/>
</dbReference>